<evidence type="ECO:0000256" key="2">
    <source>
        <dbReference type="ARBA" id="ARBA00008124"/>
    </source>
</evidence>
<accession>A0A812TPF6</accession>
<comment type="similarity">
    <text evidence="2">Belongs to the galactose-3-O-sulfotransferase family.</text>
</comment>
<keyword evidence="4" id="KW-0812">Transmembrane</keyword>
<proteinExistence type="inferred from homology"/>
<evidence type="ECO:0000256" key="6">
    <source>
        <dbReference type="ARBA" id="ARBA00022989"/>
    </source>
</evidence>
<evidence type="ECO:0000256" key="1">
    <source>
        <dbReference type="ARBA" id="ARBA00004323"/>
    </source>
</evidence>
<keyword evidence="3" id="KW-0808">Transferase</keyword>
<evidence type="ECO:0000313" key="11">
    <source>
        <dbReference type="Proteomes" id="UP000604046"/>
    </source>
</evidence>
<name>A0A812TPF6_9DINO</name>
<sequence length="303" mass="34753">MFKMHKTASGTLSTTMHRSAIRKGLRWAGCADNGHLLPVKWACASTSVKGDGQFEFELRHAWGPNVWWSSERGGQPQFCDSADGQWFEQLLLSYERRMGSEVQIFIPIRDAYTHLRSLLRHTSKPFAEFNDSAWLWNPCSKELGLHHASQVQRFLKEWPFQRAKRLHVLLAEDLSASLVMFRRTVNWSLRDVVSFSTHVTSEKQAAQVLVPAAEDIPSDRLNLDQQLYLRLQSWFADELQLHRSQNSDFEREVLAHKRITKAVARVCGGMNEHLGGSFLAQFCRSARAEADLESLDRLQCVEK</sequence>
<evidence type="ECO:0000256" key="9">
    <source>
        <dbReference type="ARBA" id="ARBA00023180"/>
    </source>
</evidence>
<dbReference type="OrthoDB" id="514299at2759"/>
<dbReference type="GO" id="GO:0000139">
    <property type="term" value="C:Golgi membrane"/>
    <property type="evidence" value="ECO:0007669"/>
    <property type="project" value="UniProtKB-SubCell"/>
</dbReference>
<dbReference type="GO" id="GO:0009247">
    <property type="term" value="P:glycolipid biosynthetic process"/>
    <property type="evidence" value="ECO:0007669"/>
    <property type="project" value="InterPro"/>
</dbReference>
<evidence type="ECO:0000256" key="7">
    <source>
        <dbReference type="ARBA" id="ARBA00023034"/>
    </source>
</evidence>
<dbReference type="AlphaFoldDB" id="A0A812TPF6"/>
<keyword evidence="11" id="KW-1185">Reference proteome</keyword>
<reference evidence="10" key="1">
    <citation type="submission" date="2021-02" db="EMBL/GenBank/DDBJ databases">
        <authorList>
            <person name="Dougan E. K."/>
            <person name="Rhodes N."/>
            <person name="Thang M."/>
            <person name="Chan C."/>
        </authorList>
    </citation>
    <scope>NUCLEOTIDE SEQUENCE</scope>
</reference>
<dbReference type="PANTHER" id="PTHR14647:SF87">
    <property type="entry name" value="PUTATIVE-RELATED"/>
    <property type="match status" value="1"/>
</dbReference>
<evidence type="ECO:0000256" key="5">
    <source>
        <dbReference type="ARBA" id="ARBA00022968"/>
    </source>
</evidence>
<protein>
    <submittedName>
        <fullName evidence="10">FtsH protein</fullName>
    </submittedName>
</protein>
<dbReference type="InterPro" id="IPR027417">
    <property type="entry name" value="P-loop_NTPase"/>
</dbReference>
<dbReference type="GO" id="GO:0001733">
    <property type="term" value="F:galactosylceramide sulfotransferase activity"/>
    <property type="evidence" value="ECO:0007669"/>
    <property type="project" value="InterPro"/>
</dbReference>
<dbReference type="Gene3D" id="3.40.50.300">
    <property type="entry name" value="P-loop containing nucleotide triphosphate hydrolases"/>
    <property type="match status" value="1"/>
</dbReference>
<dbReference type="EMBL" id="CAJNDS010002578">
    <property type="protein sequence ID" value="CAE7532305.1"/>
    <property type="molecule type" value="Genomic_DNA"/>
</dbReference>
<dbReference type="PANTHER" id="PTHR14647">
    <property type="entry name" value="GALACTOSE-3-O-SULFOTRANSFERASE"/>
    <property type="match status" value="1"/>
</dbReference>
<keyword evidence="5" id="KW-0735">Signal-anchor</keyword>
<evidence type="ECO:0000256" key="3">
    <source>
        <dbReference type="ARBA" id="ARBA00022679"/>
    </source>
</evidence>
<evidence type="ECO:0000256" key="4">
    <source>
        <dbReference type="ARBA" id="ARBA00022692"/>
    </source>
</evidence>
<keyword evidence="6" id="KW-1133">Transmembrane helix</keyword>
<evidence type="ECO:0000313" key="10">
    <source>
        <dbReference type="EMBL" id="CAE7532305.1"/>
    </source>
</evidence>
<keyword evidence="9" id="KW-0325">Glycoprotein</keyword>
<evidence type="ECO:0000256" key="8">
    <source>
        <dbReference type="ARBA" id="ARBA00023136"/>
    </source>
</evidence>
<keyword evidence="7" id="KW-0333">Golgi apparatus</keyword>
<comment type="caution">
    <text evidence="10">The sequence shown here is derived from an EMBL/GenBank/DDBJ whole genome shotgun (WGS) entry which is preliminary data.</text>
</comment>
<dbReference type="InterPro" id="IPR009729">
    <property type="entry name" value="Gal-3-0_sulfotransfrase"/>
</dbReference>
<dbReference type="Proteomes" id="UP000604046">
    <property type="component" value="Unassembled WGS sequence"/>
</dbReference>
<gene>
    <name evidence="10" type="primary">ftsH</name>
    <name evidence="10" type="ORF">SNAT2548_LOCUS29825</name>
</gene>
<organism evidence="10 11">
    <name type="scientific">Symbiodinium natans</name>
    <dbReference type="NCBI Taxonomy" id="878477"/>
    <lineage>
        <taxon>Eukaryota</taxon>
        <taxon>Sar</taxon>
        <taxon>Alveolata</taxon>
        <taxon>Dinophyceae</taxon>
        <taxon>Suessiales</taxon>
        <taxon>Symbiodiniaceae</taxon>
        <taxon>Symbiodinium</taxon>
    </lineage>
</organism>
<keyword evidence="8" id="KW-0472">Membrane</keyword>
<comment type="subcellular location">
    <subcellularLocation>
        <location evidence="1">Golgi apparatus membrane</location>
        <topology evidence="1">Single-pass type II membrane protein</topology>
    </subcellularLocation>
</comment>